<reference evidence="3" key="1">
    <citation type="submission" date="2023-07" db="EMBL/GenBank/DDBJ databases">
        <title>Two novel species in the genus Flavivirga.</title>
        <authorList>
            <person name="Kwon K."/>
        </authorList>
    </citation>
    <scope>NUCLEOTIDE SEQUENCE</scope>
    <source>
        <strain evidence="3">KACC 14158</strain>
    </source>
</reference>
<dbReference type="Proteomes" id="UP001176806">
    <property type="component" value="Unassembled WGS sequence"/>
</dbReference>
<sequence>MYINNKHRIFGLDIIRASAILLVLCSHSTLLLFPNQNNIYTTVVQFFGTVGVDLFFVLSGYLIGGILLKQIKEGKVKFKDFLYFWVRRWFRTLPNYVLILILNILLFYFLHEKIIENVIYFFVFLQNFSSPHPDFFTESWSLSIEEYAYIIGPLILFSLILCFKNYSKKALYVAMLLIIICIITFLRINYHSNHNIISHHDWSKHIRKVVIYRIDSIYYGFLAAYLAQTFYATWNRYKHWFLALGVLLFLGVHSCIFIFKIQPENAQLFFNVFYLPLLSISLLLLFPFFSAWKKGGLFKSTITKISVLSYALYLINYSLVLLTIQNFINVEAKSVMIKLLILFLYWFLSFGLSYVLFVYYERPMTKLRDLKFFKEIK</sequence>
<dbReference type="EC" id="2.3.-.-" evidence="3"/>
<keyword evidence="1" id="KW-0472">Membrane</keyword>
<feature type="transmembrane region" description="Helical" evidence="1">
    <location>
        <begin position="210"/>
        <end position="228"/>
    </location>
</feature>
<evidence type="ECO:0000256" key="1">
    <source>
        <dbReference type="SAM" id="Phobius"/>
    </source>
</evidence>
<keyword evidence="1" id="KW-1133">Transmembrane helix</keyword>
<dbReference type="Pfam" id="PF01757">
    <property type="entry name" value="Acyl_transf_3"/>
    <property type="match status" value="1"/>
</dbReference>
<evidence type="ECO:0000313" key="3">
    <source>
        <dbReference type="EMBL" id="MDO5976553.1"/>
    </source>
</evidence>
<feature type="transmembrane region" description="Helical" evidence="1">
    <location>
        <begin position="340"/>
        <end position="360"/>
    </location>
</feature>
<dbReference type="InterPro" id="IPR050879">
    <property type="entry name" value="Acyltransferase_3"/>
</dbReference>
<dbReference type="InterPro" id="IPR002656">
    <property type="entry name" value="Acyl_transf_3_dom"/>
</dbReference>
<keyword evidence="1" id="KW-0812">Transmembrane</keyword>
<dbReference type="GO" id="GO:0016746">
    <property type="term" value="F:acyltransferase activity"/>
    <property type="evidence" value="ECO:0007669"/>
    <property type="project" value="UniProtKB-KW"/>
</dbReference>
<dbReference type="EMBL" id="JAUOEL010000008">
    <property type="protein sequence ID" value="MDO5976553.1"/>
    <property type="molecule type" value="Genomic_DNA"/>
</dbReference>
<gene>
    <name evidence="3" type="ORF">Q4Q40_20320</name>
</gene>
<keyword evidence="4" id="KW-1185">Reference proteome</keyword>
<feature type="transmembrane region" description="Helical" evidence="1">
    <location>
        <begin position="170"/>
        <end position="190"/>
    </location>
</feature>
<proteinExistence type="predicted"/>
<protein>
    <submittedName>
        <fullName evidence="3">Acyltransferase</fullName>
        <ecNumber evidence="3">2.3.-.-</ecNumber>
    </submittedName>
</protein>
<feature type="transmembrane region" description="Helical" evidence="1">
    <location>
        <begin position="12"/>
        <end position="33"/>
    </location>
</feature>
<organism evidence="3 4">
    <name type="scientific">Flavivirga jejuensis</name>
    <dbReference type="NCBI Taxonomy" id="870487"/>
    <lineage>
        <taxon>Bacteria</taxon>
        <taxon>Pseudomonadati</taxon>
        <taxon>Bacteroidota</taxon>
        <taxon>Flavobacteriia</taxon>
        <taxon>Flavobacteriales</taxon>
        <taxon>Flavobacteriaceae</taxon>
        <taxon>Flavivirga</taxon>
    </lineage>
</organism>
<accession>A0ABT8WTN7</accession>
<dbReference type="PANTHER" id="PTHR23028">
    <property type="entry name" value="ACETYLTRANSFERASE"/>
    <property type="match status" value="1"/>
</dbReference>
<feature type="transmembrane region" description="Helical" evidence="1">
    <location>
        <begin position="147"/>
        <end position="163"/>
    </location>
</feature>
<evidence type="ECO:0000259" key="2">
    <source>
        <dbReference type="Pfam" id="PF01757"/>
    </source>
</evidence>
<dbReference type="PANTHER" id="PTHR23028:SF53">
    <property type="entry name" value="ACYL_TRANSF_3 DOMAIN-CONTAINING PROTEIN"/>
    <property type="match status" value="1"/>
</dbReference>
<keyword evidence="3" id="KW-0808">Transferase</keyword>
<feature type="transmembrane region" description="Helical" evidence="1">
    <location>
        <begin position="310"/>
        <end position="328"/>
    </location>
</feature>
<feature type="transmembrane region" description="Helical" evidence="1">
    <location>
        <begin position="240"/>
        <end position="262"/>
    </location>
</feature>
<evidence type="ECO:0000313" key="4">
    <source>
        <dbReference type="Proteomes" id="UP001176806"/>
    </source>
</evidence>
<feature type="domain" description="Acyltransferase 3" evidence="2">
    <location>
        <begin position="11"/>
        <end position="357"/>
    </location>
</feature>
<dbReference type="RefSeq" id="WP_303303855.1">
    <property type="nucleotide sequence ID" value="NZ_BAABDA010000007.1"/>
</dbReference>
<feature type="transmembrane region" description="Helical" evidence="1">
    <location>
        <begin position="89"/>
        <end position="110"/>
    </location>
</feature>
<feature type="transmembrane region" description="Helical" evidence="1">
    <location>
        <begin position="45"/>
        <end position="68"/>
    </location>
</feature>
<name>A0ABT8WTN7_9FLAO</name>
<comment type="caution">
    <text evidence="3">The sequence shown here is derived from an EMBL/GenBank/DDBJ whole genome shotgun (WGS) entry which is preliminary data.</text>
</comment>
<keyword evidence="3" id="KW-0012">Acyltransferase</keyword>
<feature type="transmembrane region" description="Helical" evidence="1">
    <location>
        <begin position="268"/>
        <end position="289"/>
    </location>
</feature>